<reference evidence="1 2" key="1">
    <citation type="submission" date="2024-04" db="EMBL/GenBank/DDBJ databases">
        <title>Draft genome sequence of Sessilibacter corallicola NBRC 116591.</title>
        <authorList>
            <person name="Miyakawa T."/>
            <person name="Kusuya Y."/>
            <person name="Miura T."/>
        </authorList>
    </citation>
    <scope>NUCLEOTIDE SEQUENCE [LARGE SCALE GENOMIC DNA]</scope>
    <source>
        <strain evidence="1 2">KU-00831-HH</strain>
    </source>
</reference>
<evidence type="ECO:0000313" key="2">
    <source>
        <dbReference type="Proteomes" id="UP001465153"/>
    </source>
</evidence>
<accession>A0ABQ0A7H3</accession>
<proteinExistence type="predicted"/>
<dbReference type="RefSeq" id="WP_353302156.1">
    <property type="nucleotide sequence ID" value="NZ_BAABWN010000004.1"/>
</dbReference>
<evidence type="ECO:0000313" key="1">
    <source>
        <dbReference type="EMBL" id="GAA6167552.1"/>
    </source>
</evidence>
<dbReference type="EMBL" id="BAABWN010000004">
    <property type="protein sequence ID" value="GAA6167552.1"/>
    <property type="molecule type" value="Genomic_DNA"/>
</dbReference>
<keyword evidence="2" id="KW-1185">Reference proteome</keyword>
<sequence>MAEIEVDFDQEQSWFGGRNPLADEKDKALKFNSTINALNHIAKNDWYFVNRKNHGF</sequence>
<dbReference type="Proteomes" id="UP001465153">
    <property type="component" value="Unassembled WGS sequence"/>
</dbReference>
<protein>
    <submittedName>
        <fullName evidence="1">Uncharacterized protein</fullName>
    </submittedName>
</protein>
<gene>
    <name evidence="1" type="ORF">NBRC116591_13620</name>
</gene>
<name>A0ABQ0A7H3_9GAMM</name>
<organism evidence="1 2">
    <name type="scientific">Sessilibacter corallicola</name>
    <dbReference type="NCBI Taxonomy" id="2904075"/>
    <lineage>
        <taxon>Bacteria</taxon>
        <taxon>Pseudomonadati</taxon>
        <taxon>Pseudomonadota</taxon>
        <taxon>Gammaproteobacteria</taxon>
        <taxon>Cellvibrionales</taxon>
        <taxon>Cellvibrionaceae</taxon>
        <taxon>Sessilibacter</taxon>
    </lineage>
</organism>
<comment type="caution">
    <text evidence="1">The sequence shown here is derived from an EMBL/GenBank/DDBJ whole genome shotgun (WGS) entry which is preliminary data.</text>
</comment>